<dbReference type="Pfam" id="PF00005">
    <property type="entry name" value="ABC_tran"/>
    <property type="match status" value="2"/>
</dbReference>
<keyword evidence="4" id="KW-0677">Repeat</keyword>
<gene>
    <name evidence="10" type="ORF">CUN48_06260</name>
</gene>
<sequence>MSTHAPHPTSPSATDSAAAPLVEMRGITKIYPNGVLANHEVTFAVRAGEIHALVGENGAGKSTLMKILYGMERPSAGQIFLRGKPTTIHSPHEAITQGIGMVHQNFMLVPSFTIAENIVLGTEPSRGAFVDRRAAIAAAAQLAQQYGLSVDPEARVDVVPVGMRQRVEILKALYRGADVLILDEPTAVLTPQETHELFTAIQRLIQVGKTVIFISHKLHEVMEISDRISVMRDARLVGTLDKHEANERLLAKMMVGREVFLNIEKTPAQRGPLVLKVRNLEYATETGVEVLKGVSLSVYAGEILGIAGVEGNGQTELVEVNAGLRTPISGVIELNGKSIAGLTPRQVRQAGVAHIPEDRLTNGVALTASIQENLIVDRYTREPFTRGGLMRPAAIARNSEALIEAYAIRAPDGSLPVGALSGGNMQKVVVARELSSQPKLLIAAQPTRGVDIGATEFMHEQLVRARNAGVAILLVSADLSEVMSLSDRLAVMHAGRIVALFPSTEGLTEEEVGLYMLGTKTMSQSEIESHW</sequence>
<evidence type="ECO:0000256" key="3">
    <source>
        <dbReference type="ARBA" id="ARBA00022475"/>
    </source>
</evidence>
<dbReference type="PROSITE" id="PS00211">
    <property type="entry name" value="ABC_TRANSPORTER_1"/>
    <property type="match status" value="1"/>
</dbReference>
<dbReference type="SUPFAM" id="SSF52540">
    <property type="entry name" value="P-loop containing nucleoside triphosphate hydrolases"/>
    <property type="match status" value="2"/>
</dbReference>
<dbReference type="InterPro" id="IPR003593">
    <property type="entry name" value="AAA+_ATPase"/>
</dbReference>
<dbReference type="AlphaFoldDB" id="A0A2M8QDK8"/>
<comment type="caution">
    <text evidence="10">The sequence shown here is derived from an EMBL/GenBank/DDBJ whole genome shotgun (WGS) entry which is preliminary data.</text>
</comment>
<evidence type="ECO:0000256" key="5">
    <source>
        <dbReference type="ARBA" id="ARBA00022741"/>
    </source>
</evidence>
<evidence type="ECO:0000256" key="4">
    <source>
        <dbReference type="ARBA" id="ARBA00022737"/>
    </source>
</evidence>
<keyword evidence="2" id="KW-0813">Transport</keyword>
<dbReference type="InterPro" id="IPR050107">
    <property type="entry name" value="ABC_carbohydrate_import_ATPase"/>
</dbReference>
<evidence type="ECO:0000256" key="7">
    <source>
        <dbReference type="ARBA" id="ARBA00022967"/>
    </source>
</evidence>
<dbReference type="Proteomes" id="UP000230790">
    <property type="component" value="Unassembled WGS sequence"/>
</dbReference>
<evidence type="ECO:0000256" key="2">
    <source>
        <dbReference type="ARBA" id="ARBA00022448"/>
    </source>
</evidence>
<dbReference type="GO" id="GO:0005886">
    <property type="term" value="C:plasma membrane"/>
    <property type="evidence" value="ECO:0007669"/>
    <property type="project" value="UniProtKB-SubCell"/>
</dbReference>
<keyword evidence="6 10" id="KW-0067">ATP-binding</keyword>
<evidence type="ECO:0000313" key="11">
    <source>
        <dbReference type="Proteomes" id="UP000230790"/>
    </source>
</evidence>
<dbReference type="PANTHER" id="PTHR43790:SF4">
    <property type="entry name" value="GUANOSINE IMPORT ATP-BINDING PROTEIN NUPO"/>
    <property type="match status" value="1"/>
</dbReference>
<feature type="domain" description="ABC transporter" evidence="9">
    <location>
        <begin position="22"/>
        <end position="258"/>
    </location>
</feature>
<organism evidence="10 11">
    <name type="scientific">Candidatus Thermofonsia Clade 3 bacterium</name>
    <dbReference type="NCBI Taxonomy" id="2364212"/>
    <lineage>
        <taxon>Bacteria</taxon>
        <taxon>Bacillati</taxon>
        <taxon>Chloroflexota</taxon>
        <taxon>Candidatus Thermofontia</taxon>
        <taxon>Candidatus Thermofonsia Clade 3</taxon>
    </lineage>
</organism>
<keyword evidence="7" id="KW-1278">Translocase</keyword>
<dbReference type="GO" id="GO:0005524">
    <property type="term" value="F:ATP binding"/>
    <property type="evidence" value="ECO:0007669"/>
    <property type="project" value="UniProtKB-KW"/>
</dbReference>
<evidence type="ECO:0000256" key="8">
    <source>
        <dbReference type="ARBA" id="ARBA00023136"/>
    </source>
</evidence>
<proteinExistence type="predicted"/>
<dbReference type="GO" id="GO:0016887">
    <property type="term" value="F:ATP hydrolysis activity"/>
    <property type="evidence" value="ECO:0007669"/>
    <property type="project" value="InterPro"/>
</dbReference>
<dbReference type="PROSITE" id="PS50893">
    <property type="entry name" value="ABC_TRANSPORTER_2"/>
    <property type="match status" value="2"/>
</dbReference>
<dbReference type="CDD" id="cd03215">
    <property type="entry name" value="ABC_Carb_Monos_II"/>
    <property type="match status" value="1"/>
</dbReference>
<keyword evidence="8" id="KW-0472">Membrane</keyword>
<dbReference type="InterPro" id="IPR027417">
    <property type="entry name" value="P-loop_NTPase"/>
</dbReference>
<accession>A0A2M8QDK8</accession>
<dbReference type="Gene3D" id="3.40.50.300">
    <property type="entry name" value="P-loop containing nucleotide triphosphate hydrolases"/>
    <property type="match status" value="2"/>
</dbReference>
<evidence type="ECO:0000259" key="9">
    <source>
        <dbReference type="PROSITE" id="PS50893"/>
    </source>
</evidence>
<evidence type="ECO:0000256" key="1">
    <source>
        <dbReference type="ARBA" id="ARBA00004202"/>
    </source>
</evidence>
<dbReference type="InterPro" id="IPR017871">
    <property type="entry name" value="ABC_transporter-like_CS"/>
</dbReference>
<evidence type="ECO:0000256" key="6">
    <source>
        <dbReference type="ARBA" id="ARBA00022840"/>
    </source>
</evidence>
<dbReference type="CDD" id="cd03216">
    <property type="entry name" value="ABC_Carb_Monos_I"/>
    <property type="match status" value="1"/>
</dbReference>
<feature type="domain" description="ABC transporter" evidence="9">
    <location>
        <begin position="275"/>
        <end position="519"/>
    </location>
</feature>
<keyword evidence="5" id="KW-0547">Nucleotide-binding</keyword>
<name>A0A2M8QDK8_9CHLR</name>
<evidence type="ECO:0000313" key="10">
    <source>
        <dbReference type="EMBL" id="PJF47893.1"/>
    </source>
</evidence>
<keyword evidence="3" id="KW-1003">Cell membrane</keyword>
<dbReference type="PANTHER" id="PTHR43790">
    <property type="entry name" value="CARBOHYDRATE TRANSPORT ATP-BINDING PROTEIN MG119-RELATED"/>
    <property type="match status" value="1"/>
</dbReference>
<comment type="subcellular location">
    <subcellularLocation>
        <location evidence="1">Cell membrane</location>
        <topology evidence="1">Peripheral membrane protein</topology>
    </subcellularLocation>
</comment>
<dbReference type="InterPro" id="IPR003439">
    <property type="entry name" value="ABC_transporter-like_ATP-bd"/>
</dbReference>
<dbReference type="SMART" id="SM00382">
    <property type="entry name" value="AAA"/>
    <property type="match status" value="1"/>
</dbReference>
<dbReference type="EMBL" id="PGTN01000031">
    <property type="protein sequence ID" value="PJF47893.1"/>
    <property type="molecule type" value="Genomic_DNA"/>
</dbReference>
<dbReference type="FunFam" id="3.40.50.300:FF:000127">
    <property type="entry name" value="Ribose import ATP-binding protein RbsA"/>
    <property type="match status" value="1"/>
</dbReference>
<protein>
    <submittedName>
        <fullName evidence="10">ABC transporter ATP-binding protein</fullName>
    </submittedName>
</protein>
<reference evidence="10 11" key="1">
    <citation type="submission" date="2017-11" db="EMBL/GenBank/DDBJ databases">
        <title>Evolution of Phototrophy in the Chloroflexi Phylum Driven by Horizontal Gene Transfer.</title>
        <authorList>
            <person name="Ward L.M."/>
            <person name="Hemp J."/>
            <person name="Shih P.M."/>
            <person name="Mcglynn S.E."/>
            <person name="Fischer W."/>
        </authorList>
    </citation>
    <scope>NUCLEOTIDE SEQUENCE [LARGE SCALE GENOMIC DNA]</scope>
    <source>
        <strain evidence="10">JP3_7</strain>
    </source>
</reference>